<evidence type="ECO:0000313" key="8">
    <source>
        <dbReference type="EMBL" id="SFE86494.1"/>
    </source>
</evidence>
<evidence type="ECO:0000256" key="5">
    <source>
        <dbReference type="ARBA" id="ARBA00022729"/>
    </source>
</evidence>
<keyword evidence="8" id="KW-0645">Protease</keyword>
<dbReference type="InterPro" id="IPR008969">
    <property type="entry name" value="CarboxyPept-like_regulatory"/>
</dbReference>
<dbReference type="AlphaFoldDB" id="A0A1I2E0S7"/>
<dbReference type="PANTHER" id="PTHR36108">
    <property type="entry name" value="COLOSSIN-B-RELATED"/>
    <property type="match status" value="1"/>
</dbReference>
<keyword evidence="9" id="KW-1185">Reference proteome</keyword>
<dbReference type="GO" id="GO:0004180">
    <property type="term" value="F:carboxypeptidase activity"/>
    <property type="evidence" value="ECO:0007669"/>
    <property type="project" value="UniProtKB-KW"/>
</dbReference>
<sequence length="475" mass="49565">MIERLTTWVAIAAVVLAGLVAGPAQAADHEHGAVTGAITAGGGPLPRVVVSFQGAGSVRDSSATDSGGRYARERLAAGEYTAFVEAAKADTFLTTYYPGTVRKIDARPVQVRAGQTSSVDIAVCDELGHIRGRVLTPAGKPAKGLVVYAQAQNRTGSGHTSTDARGYYVIKNLPVDSYTVTVPWTSWSPQTVTTTKLRTGVTTTARTLRLDAGPGTSTIVGTVTAAKSVRKKHALGVTAFDSKGRIVGTDLPDARGRFVLTGLRAGTHTIVLDGTNQSRKVKVKRARTASAGTFARGAGTVISGVVKTSRGGRAKRAEVVVTDRYGTWLGQTRTDARGRYRLPGAISGRYRVHVLQVRGADAAPRPKTVTVKRGKRATANLRAARAATLSGRVVAAGKGVRGISVQVSPVKGDPLRRFVGAAVTKADGSYSVSGLPAGTYRISTFDPYVGGYLNGSTTATARQGKGATVRTITLR</sequence>
<dbReference type="PANTHER" id="PTHR36108:SF13">
    <property type="entry name" value="COLOSSIN-B-RELATED"/>
    <property type="match status" value="1"/>
</dbReference>
<keyword evidence="8" id="KW-0121">Carboxypeptidase</keyword>
<dbReference type="Gene3D" id="2.60.40.10">
    <property type="entry name" value="Immunoglobulins"/>
    <property type="match status" value="1"/>
</dbReference>
<comment type="similarity">
    <text evidence="2">Belongs to the serine-aspartate repeat-containing protein (SDr) family.</text>
</comment>
<keyword evidence="5 7" id="KW-0732">Signal</keyword>
<keyword evidence="4" id="KW-0964">Secreted</keyword>
<dbReference type="EC" id="3.2.1.1" evidence="3"/>
<dbReference type="Pfam" id="PF13620">
    <property type="entry name" value="CarboxypepD_reg"/>
    <property type="match status" value="2"/>
</dbReference>
<dbReference type="Gene3D" id="2.60.40.1120">
    <property type="entry name" value="Carboxypeptidase-like, regulatory domain"/>
    <property type="match status" value="3"/>
</dbReference>
<dbReference type="GO" id="GO:0005975">
    <property type="term" value="P:carbohydrate metabolic process"/>
    <property type="evidence" value="ECO:0007669"/>
    <property type="project" value="UniProtKB-ARBA"/>
</dbReference>
<dbReference type="Proteomes" id="UP000198520">
    <property type="component" value="Unassembled WGS sequence"/>
</dbReference>
<dbReference type="SUPFAM" id="SSF49452">
    <property type="entry name" value="Starch-binding domain-like"/>
    <property type="match status" value="2"/>
</dbReference>
<dbReference type="GO" id="GO:0030246">
    <property type="term" value="F:carbohydrate binding"/>
    <property type="evidence" value="ECO:0007669"/>
    <property type="project" value="InterPro"/>
</dbReference>
<evidence type="ECO:0000313" key="9">
    <source>
        <dbReference type="Proteomes" id="UP000198520"/>
    </source>
</evidence>
<organism evidence="8 9">
    <name type="scientific">Flavimobilis marinus</name>
    <dbReference type="NCBI Taxonomy" id="285351"/>
    <lineage>
        <taxon>Bacteria</taxon>
        <taxon>Bacillati</taxon>
        <taxon>Actinomycetota</taxon>
        <taxon>Actinomycetes</taxon>
        <taxon>Micrococcales</taxon>
        <taxon>Jonesiaceae</taxon>
        <taxon>Flavimobilis</taxon>
    </lineage>
</organism>
<feature type="chain" id="PRO_5011623894" description="alpha-amylase" evidence="7">
    <location>
        <begin position="27"/>
        <end position="475"/>
    </location>
</feature>
<dbReference type="SUPFAM" id="SSF49464">
    <property type="entry name" value="Carboxypeptidase regulatory domain-like"/>
    <property type="match status" value="1"/>
</dbReference>
<dbReference type="RefSeq" id="WP_177191268.1">
    <property type="nucleotide sequence ID" value="NZ_BNAN01000001.1"/>
</dbReference>
<gene>
    <name evidence="8" type="ORF">SAMN04488035_0840</name>
</gene>
<evidence type="ECO:0000256" key="3">
    <source>
        <dbReference type="ARBA" id="ARBA00012595"/>
    </source>
</evidence>
<evidence type="ECO:0000256" key="2">
    <source>
        <dbReference type="ARBA" id="ARBA00007257"/>
    </source>
</evidence>
<reference evidence="9" key="1">
    <citation type="submission" date="2016-10" db="EMBL/GenBank/DDBJ databases">
        <authorList>
            <person name="Varghese N."/>
            <person name="Submissions S."/>
        </authorList>
    </citation>
    <scope>NUCLEOTIDE SEQUENCE [LARGE SCALE GENOMIC DNA]</scope>
    <source>
        <strain evidence="9">DSM 19083</strain>
    </source>
</reference>
<keyword evidence="8" id="KW-0378">Hydrolase</keyword>
<accession>A0A1I2E0S7</accession>
<dbReference type="STRING" id="285351.SAMN04488035_0840"/>
<evidence type="ECO:0000256" key="7">
    <source>
        <dbReference type="SAM" id="SignalP"/>
    </source>
</evidence>
<dbReference type="GO" id="GO:0004556">
    <property type="term" value="F:alpha-amylase activity"/>
    <property type="evidence" value="ECO:0007669"/>
    <property type="project" value="UniProtKB-EC"/>
</dbReference>
<comment type="catalytic activity">
    <reaction evidence="1">
        <text>Endohydrolysis of (1-&gt;4)-alpha-D-glucosidic linkages in polysaccharides containing three or more (1-&gt;4)-alpha-linked D-glucose units.</text>
        <dbReference type="EC" id="3.2.1.1"/>
    </reaction>
</comment>
<evidence type="ECO:0000256" key="1">
    <source>
        <dbReference type="ARBA" id="ARBA00000548"/>
    </source>
</evidence>
<feature type="signal peptide" evidence="7">
    <location>
        <begin position="1"/>
        <end position="26"/>
    </location>
</feature>
<dbReference type="EMBL" id="FONZ01000001">
    <property type="protein sequence ID" value="SFE86494.1"/>
    <property type="molecule type" value="Genomic_DNA"/>
</dbReference>
<dbReference type="InterPro" id="IPR013783">
    <property type="entry name" value="Ig-like_fold"/>
</dbReference>
<protein>
    <recommendedName>
        <fullName evidence="3">alpha-amylase</fullName>
        <ecNumber evidence="3">3.2.1.1</ecNumber>
    </recommendedName>
    <alternativeName>
        <fullName evidence="6">1,4-alpha-D-glucan glucanohydrolase</fullName>
    </alternativeName>
</protein>
<dbReference type="SUPFAM" id="SSF117074">
    <property type="entry name" value="Hypothetical protein PA1324"/>
    <property type="match status" value="1"/>
</dbReference>
<dbReference type="InterPro" id="IPR013784">
    <property type="entry name" value="Carb-bd-like_fold"/>
</dbReference>
<proteinExistence type="inferred from homology"/>
<evidence type="ECO:0000256" key="4">
    <source>
        <dbReference type="ARBA" id="ARBA00022525"/>
    </source>
</evidence>
<evidence type="ECO:0000256" key="6">
    <source>
        <dbReference type="ARBA" id="ARBA00030238"/>
    </source>
</evidence>
<name>A0A1I2E0S7_9MICO</name>